<accession>A0A8J4XZH2</accession>
<proteinExistence type="predicted"/>
<name>A0A8J4XZH2_CHIOP</name>
<protein>
    <submittedName>
        <fullName evidence="2">Uncharacterized protein</fullName>
    </submittedName>
</protein>
<dbReference type="OrthoDB" id="6349541at2759"/>
<evidence type="ECO:0000256" key="1">
    <source>
        <dbReference type="SAM" id="MobiDB-lite"/>
    </source>
</evidence>
<keyword evidence="3" id="KW-1185">Reference proteome</keyword>
<feature type="region of interest" description="Disordered" evidence="1">
    <location>
        <begin position="1"/>
        <end position="35"/>
    </location>
</feature>
<dbReference type="Proteomes" id="UP000770661">
    <property type="component" value="Unassembled WGS sequence"/>
</dbReference>
<evidence type="ECO:0000313" key="3">
    <source>
        <dbReference type="Proteomes" id="UP000770661"/>
    </source>
</evidence>
<evidence type="ECO:0000313" key="2">
    <source>
        <dbReference type="EMBL" id="KAG0717118.1"/>
    </source>
</evidence>
<reference evidence="2" key="1">
    <citation type="submission" date="2020-07" db="EMBL/GenBank/DDBJ databases">
        <title>The High-quality genome of the commercially important snow crab, Chionoecetes opilio.</title>
        <authorList>
            <person name="Jeong J.-H."/>
            <person name="Ryu S."/>
        </authorList>
    </citation>
    <scope>NUCLEOTIDE SEQUENCE</scope>
    <source>
        <strain evidence="2">MADBK_172401_WGS</strain>
        <tissue evidence="2">Digestive gland</tissue>
    </source>
</reference>
<comment type="caution">
    <text evidence="2">The sequence shown here is derived from an EMBL/GenBank/DDBJ whole genome shotgun (WGS) entry which is preliminary data.</text>
</comment>
<gene>
    <name evidence="2" type="ORF">GWK47_055090</name>
</gene>
<organism evidence="2 3">
    <name type="scientific">Chionoecetes opilio</name>
    <name type="common">Atlantic snow crab</name>
    <name type="synonym">Cancer opilio</name>
    <dbReference type="NCBI Taxonomy" id="41210"/>
    <lineage>
        <taxon>Eukaryota</taxon>
        <taxon>Metazoa</taxon>
        <taxon>Ecdysozoa</taxon>
        <taxon>Arthropoda</taxon>
        <taxon>Crustacea</taxon>
        <taxon>Multicrustacea</taxon>
        <taxon>Malacostraca</taxon>
        <taxon>Eumalacostraca</taxon>
        <taxon>Eucarida</taxon>
        <taxon>Decapoda</taxon>
        <taxon>Pleocyemata</taxon>
        <taxon>Brachyura</taxon>
        <taxon>Eubrachyura</taxon>
        <taxon>Majoidea</taxon>
        <taxon>Majidae</taxon>
        <taxon>Chionoecetes</taxon>
    </lineage>
</organism>
<dbReference type="EMBL" id="JACEEZ010018149">
    <property type="protein sequence ID" value="KAG0717118.1"/>
    <property type="molecule type" value="Genomic_DNA"/>
</dbReference>
<sequence length="412" mass="46913">MGPEVDEGDVDELVEEHSKELTTEELQELETQQHTKVLQEIGTPEEPEAEEAISTNTLYWKRQNMTDNFLSTIDPSILNKFIINGYFMKEVAEPSEIVMYLFHKICCTANEELCSASYDTLSYMLYTCDALPYIKNEFFLALVNLGGDLSLLERDVMSYKSSVIPPQSLGAPALAQMTETQLVTVLHMLLRLLSQCFTRHKNYTCQDADELIVIFTAIALDPKTIDAALDYHIVACISHTLTLYSSDDHFSKRLKGVVRCLVQYCDGDLPSLVHLCQFYLSSTKRGAVLCSAVAFQQLRLNLKLPEEDFVGDVQVKHIADVLTGYFESGFKLTGAYDAYYLIKLIDLCLYLDNIRPHQREDLGRICDLIEERFPSTQGNADDMNPTISFQYRVSTLKKWKRYLVSLISENQF</sequence>
<feature type="compositionally biased region" description="Acidic residues" evidence="1">
    <location>
        <begin position="1"/>
        <end position="14"/>
    </location>
</feature>
<dbReference type="AlphaFoldDB" id="A0A8J4XZH2"/>